<evidence type="ECO:0000256" key="1">
    <source>
        <dbReference type="SAM" id="Coils"/>
    </source>
</evidence>
<reference evidence="3 4" key="1">
    <citation type="submission" date="2015-02" db="EMBL/GenBank/DDBJ databases">
        <title>Genome sequene of Rhodovulum sulfidophilum DSM 2351.</title>
        <authorList>
            <person name="Nagao N."/>
        </authorList>
    </citation>
    <scope>NUCLEOTIDE SEQUENCE [LARGE SCALE GENOMIC DNA]</scope>
    <source>
        <strain evidence="3 4">DSM 2351</strain>
    </source>
</reference>
<dbReference type="GO" id="GO:0032259">
    <property type="term" value="P:methylation"/>
    <property type="evidence" value="ECO:0007669"/>
    <property type="project" value="UniProtKB-KW"/>
</dbReference>
<dbReference type="SMART" id="SM00091">
    <property type="entry name" value="PAS"/>
    <property type="match status" value="1"/>
</dbReference>
<protein>
    <submittedName>
        <fullName evidence="3">MCP methyltransferase/methylesterase, cheR/cheB with PAS/PAC sensor</fullName>
    </submittedName>
</protein>
<dbReference type="SUPFAM" id="SSF55785">
    <property type="entry name" value="PYP-like sensor domain (PAS domain)"/>
    <property type="match status" value="1"/>
</dbReference>
<organism evidence="3 4">
    <name type="scientific">Rhodovulum sulfidophilum</name>
    <name type="common">Rhodobacter sulfidophilus</name>
    <dbReference type="NCBI Taxonomy" id="35806"/>
    <lineage>
        <taxon>Bacteria</taxon>
        <taxon>Pseudomonadati</taxon>
        <taxon>Pseudomonadota</taxon>
        <taxon>Alphaproteobacteria</taxon>
        <taxon>Rhodobacterales</taxon>
        <taxon>Paracoccaceae</taxon>
        <taxon>Rhodovulum</taxon>
    </lineage>
</organism>
<evidence type="ECO:0000313" key="3">
    <source>
        <dbReference type="EMBL" id="BAQ67738.1"/>
    </source>
</evidence>
<feature type="coiled-coil region" evidence="1">
    <location>
        <begin position="1"/>
        <end position="35"/>
    </location>
</feature>
<keyword evidence="1" id="KW-0175">Coiled coil</keyword>
<dbReference type="KEGG" id="rsu:NHU_00569"/>
<dbReference type="Pfam" id="PF13596">
    <property type="entry name" value="PAS_10"/>
    <property type="match status" value="1"/>
</dbReference>
<accession>A0A0D6AXW3</accession>
<dbReference type="Gene3D" id="3.30.450.20">
    <property type="entry name" value="PAS domain"/>
    <property type="match status" value="1"/>
</dbReference>
<dbReference type="GO" id="GO:0008168">
    <property type="term" value="F:methyltransferase activity"/>
    <property type="evidence" value="ECO:0007669"/>
    <property type="project" value="UniProtKB-KW"/>
</dbReference>
<dbReference type="PATRIC" id="fig|35806.4.peg.586"/>
<name>A0A0D6AXW3_RHOSU</name>
<gene>
    <name evidence="3" type="ORF">NHU_00569</name>
</gene>
<dbReference type="AlphaFoldDB" id="A0A0D6AXW3"/>
<dbReference type="Proteomes" id="UP000064912">
    <property type="component" value="Chromosome"/>
</dbReference>
<sequence>MQGSNHELQSVNEEINTVNAEYQEKMALMNRLDAELNSMIQSVGVATVFLDEALLITRFSPEACSVFKLRESDIGRPLGDIAHKLKYPELQEDIRDTIRTGVSLEREAAAEDGALYRVRITPYAIRSSGHRGAVVTLRDVTVHRDLARLQGATDALPDHVAALDVDGTILLPNKA</sequence>
<evidence type="ECO:0000259" key="2">
    <source>
        <dbReference type="SMART" id="SM00091"/>
    </source>
</evidence>
<dbReference type="InterPro" id="IPR035965">
    <property type="entry name" value="PAS-like_dom_sf"/>
</dbReference>
<keyword evidence="3" id="KW-0489">Methyltransferase</keyword>
<keyword evidence="3" id="KW-0808">Transferase</keyword>
<dbReference type="EMBL" id="AP014800">
    <property type="protein sequence ID" value="BAQ67738.1"/>
    <property type="molecule type" value="Genomic_DNA"/>
</dbReference>
<feature type="domain" description="PAS" evidence="2">
    <location>
        <begin position="34"/>
        <end position="99"/>
    </location>
</feature>
<dbReference type="NCBIfam" id="TIGR00229">
    <property type="entry name" value="sensory_box"/>
    <property type="match status" value="1"/>
</dbReference>
<dbReference type="InterPro" id="IPR000014">
    <property type="entry name" value="PAS"/>
</dbReference>
<proteinExistence type="predicted"/>
<evidence type="ECO:0000313" key="4">
    <source>
        <dbReference type="Proteomes" id="UP000064912"/>
    </source>
</evidence>